<feature type="region of interest" description="Disordered" evidence="1">
    <location>
        <begin position="318"/>
        <end position="338"/>
    </location>
</feature>
<feature type="compositionally biased region" description="Basic and acidic residues" evidence="1">
    <location>
        <begin position="1356"/>
        <end position="1372"/>
    </location>
</feature>
<dbReference type="Pfam" id="PF25339">
    <property type="entry name" value="C2_C2CD3_N"/>
    <property type="match status" value="1"/>
</dbReference>
<dbReference type="InterPro" id="IPR057537">
    <property type="entry name" value="C2_C2CD3_N"/>
</dbReference>
<feature type="region of interest" description="Disordered" evidence="1">
    <location>
        <begin position="1925"/>
        <end position="2093"/>
    </location>
</feature>
<comment type="caution">
    <text evidence="3">The sequence shown here is derived from an EMBL/GenBank/DDBJ whole genome shotgun (WGS) entry which is preliminary data.</text>
</comment>
<feature type="region of interest" description="Disordered" evidence="1">
    <location>
        <begin position="2325"/>
        <end position="2392"/>
    </location>
</feature>
<dbReference type="EMBL" id="JADGJQ010000008">
    <property type="protein sequence ID" value="KAJ3182631.1"/>
    <property type="molecule type" value="Genomic_DNA"/>
</dbReference>
<feature type="compositionally biased region" description="Pro residues" evidence="1">
    <location>
        <begin position="1944"/>
        <end position="1954"/>
    </location>
</feature>
<feature type="domain" description="C2CD3 N-terminal C2" evidence="2">
    <location>
        <begin position="16"/>
        <end position="241"/>
    </location>
</feature>
<feature type="region of interest" description="Disordered" evidence="1">
    <location>
        <begin position="371"/>
        <end position="395"/>
    </location>
</feature>
<feature type="compositionally biased region" description="Basic and acidic residues" evidence="1">
    <location>
        <begin position="1955"/>
        <end position="1971"/>
    </location>
</feature>
<feature type="region of interest" description="Disordered" evidence="1">
    <location>
        <begin position="45"/>
        <end position="71"/>
    </location>
</feature>
<feature type="compositionally biased region" description="Polar residues" evidence="1">
    <location>
        <begin position="1622"/>
        <end position="1637"/>
    </location>
</feature>
<reference evidence="3" key="1">
    <citation type="submission" date="2020-05" db="EMBL/GenBank/DDBJ databases">
        <title>Phylogenomic resolution of chytrid fungi.</title>
        <authorList>
            <person name="Stajich J.E."/>
            <person name="Amses K."/>
            <person name="Simmons R."/>
            <person name="Seto K."/>
            <person name="Myers J."/>
            <person name="Bonds A."/>
            <person name="Quandt C.A."/>
            <person name="Barry K."/>
            <person name="Liu P."/>
            <person name="Grigoriev I."/>
            <person name="Longcore J.E."/>
            <person name="James T.Y."/>
        </authorList>
    </citation>
    <scope>NUCLEOTIDE SEQUENCE</scope>
    <source>
        <strain evidence="3">JEL0379</strain>
    </source>
</reference>
<feature type="region of interest" description="Disordered" evidence="1">
    <location>
        <begin position="90"/>
        <end position="110"/>
    </location>
</feature>
<accession>A0AAD5XSL6</accession>
<gene>
    <name evidence="3" type="primary">C2CD3</name>
    <name evidence="3" type="ORF">HDU87_007970</name>
</gene>
<feature type="compositionally biased region" description="Basic and acidic residues" evidence="1">
    <location>
        <begin position="2057"/>
        <end position="2073"/>
    </location>
</feature>
<dbReference type="PANTHER" id="PTHR21254">
    <property type="entry name" value="C2 DOMAIN-CONTAINING PROTEIN 3"/>
    <property type="match status" value="1"/>
</dbReference>
<sequence>MTLPSPSNLPTPSPVVSVPPKLAGNVNYFLHVIIARIAWSAPPTASKPLSTLNQARTGNPDTPPARSLSQTGARVRLTWWGEEGSGTIFQPLSSGLREPTKRVQPPTSSLPVPLVRARTWTRAGVSPQPTPNSSSHHLYASSNFSPEHQQSGKIAVAYPVRCYKTQLSKYFRDMGPLVLQVLVDGRIVGEVTVPDLAALVSGSPVNNFFPIYEKTDASLKSSKIGKRRKLGDLHLSIILESAVVGGSANVHRHVDTAKQYATPPATTARPQLQRHQTFGVNPSTPREPESESIARPETISDIKIASMIGTPQLRFTASYSHKSEDSHSDAGKLRSTGISPLLREADQLNETIADLPEPEDEVVSGTLQTEATDMNAPGDEERVESEPGQHKQMSSEGPAILKAVATGEVLSQPHTRVKATPAASSFRDKNEQLADLDISGNHVLSSDDEEDSDLLEDDVLIEALNSAKGRGLIDSNSRARNEHTYKSQNVDQSQYTDDLDVDDDDDEEDPDLSDDERKRRAVLDFARKQHRKRAARAAATAAAASQPSPRDSVLSIDKLTSLGRADSVKVTIGTLELLPDVVPHTPTALLATYSLPDAPGTSNVARSKSLPRLAVSRNASRRPVGALAGSLGAEPSSKDTTAPKYTTAFDHARVAPCTFDAALVDLWLKARIGFRITAEHRRAVGGRVPLAERIEEWALEGSFSCADVLSNANFECSVKIPLYRAAGKMMDAKPAARARVDTGAGAGRRASRPVVVGHLEVTIALLSGTVIRPRAELPGRASISRNPSPTRRDDINRAAANRFSSTSKPYYFHLTITTARSLAILPSLDATSSIMLYLVVRLFSASTPPIETPPVLFKSPFDLKTGRLNAPPDFGFAYTVPLAVTPEFLETHADTPLVAEVWIIDSENSTPPTSIASGPRMTRTEVKALDLVDRGAKLLGLVKLPFSHLLNTLAAGWDAQNAEREQEEAAPEDLPVMVPGAEYCILDPFTGSAKGWVNAFMALGTWDQIKKVRKPVVWAGQSEADDQPTTTAAAAASKPPAPRHHHKTVHGRRGKAATVACKMAVTIHNACGLRGLINAVLDSRVPSTSRAHGGQQRYTPLDYARDVGVNAYVRFTPFPASMYRGAADSEADDGYDSADGAGNRSRSPSPAHHAAGVQTRDAPEFETKILAQTFAPVWRHHTTLAVKDDNGDLMRWMRHGGEARGEMWHRVPRNIADDAGTDGEENSRDVLLGSFRVPLRDVVTKQKGLDRVWVPVVASRGDDDDQEARNDEVDAAVRVSIKLAEGFDFGVSHDYAPGGAAENWWCALTVAIGKVRAPAGHRHHPVHRNGDADEEGHSSRQLYMRWRHPRSSKSRGSLEESSDSRSDADDDWKVVTSQPIPAKRHQPRHGHHAAVLTADMKYRQTVDVEMTPSVMRGYHDHRMEIQVFRTSVDLEDVSPSRTTEVGVLVGAAYVDLSDAFSKAKVALRKRKDAGRNRSVDGEDVFVVEGSFPLIDPTSPDLCGARIQLRVDVSPLLAAPTVPKPPSSEFAAVTERQLPKPSSPPATMEAGNMTANTSVPPREDMQQHIPFEIAVEKAMKLPLIDDPLSGYMRSPFVPHDAPQLAPPNTFVTFEWSEDLAPESNESQKPPSPQSFSTDLVPSLRCPNWNYVVTVTYRKTEAALRALKAGRSIEFSVWHSPDLPGIGRGSGSKRRSQRRVDGDDHARRQLLGTATVDLGGLFGGLREIYGWYHVFDEQKASQGQLLLRVKPKMNLAVALRELTGEVAPDVARRSSTHSRRRRRLQDACGESLLVAGSSFSPPRHHQGPPPMAVAFPAAADGNDALFAAAASTAHAAAFLSRSPRELNTSTHSVDTWVWTGASWEHRHVDVLRASTDAIDTGDQEVQREARGNDTAVVHESSPRRNPSGVEASFRRSRGELDALTAQLRRRSAADSPVIPALVLRSPSPPSPPPPLPRSEHLGRDLFAREKSESEPSQPTTPRAASPIGNVRTKRVASPTPNRTVPLLNSDDGARDDAEQAAGELRVSHLGEPSPAERYNADAGVVEADPSPSPTPVPPVRDDSLEHEALPAHEAEPADDAGSQKRGPSPREQYRLDKALSVAAAAGATKDDVAEDDVEKVDLAAVGTASGRLDHVSATHISATVADDTWKRLEGRIEAIRADICQSQSRELEQELADNMSGVESDRDHEPSPAAIAPKRFDPYRDSSEDDEESDDSGDDPSPNRYKRDIGSNVKVGVPDARNTASDEQGSGADTDDEHRRRDLPPRAGTTRWRMRHPKQANKENLRLVPDVDAAAGCDDQQDDEDTADTTSDDEIYGILAYRRMAAATANPASSTSAVAARRAVARKATTRKQPYDPFGVRIPAASRAAWKTAPESSDTDGSESGRRGNVKTRVAVSSTTVLKALHRNTVSDVAAASDSAARPRRDWRNALAAMSKDRRERLERVFRDEVEESGVAAEDVESNA</sequence>
<proteinExistence type="predicted"/>
<feature type="compositionally biased region" description="Basic and acidic residues" evidence="1">
    <location>
        <begin position="321"/>
        <end position="332"/>
    </location>
</feature>
<feature type="region of interest" description="Disordered" evidence="1">
    <location>
        <begin position="473"/>
        <end position="518"/>
    </location>
</feature>
<dbReference type="Proteomes" id="UP001212152">
    <property type="component" value="Unassembled WGS sequence"/>
</dbReference>
<feature type="compositionally biased region" description="Polar residues" evidence="1">
    <location>
        <begin position="47"/>
        <end position="60"/>
    </location>
</feature>
<dbReference type="PANTHER" id="PTHR21254:SF1">
    <property type="entry name" value="C2 DOMAIN-CONTAINING PROTEIN 3"/>
    <property type="match status" value="1"/>
</dbReference>
<feature type="region of interest" description="Disordered" evidence="1">
    <location>
        <begin position="1127"/>
        <end position="1161"/>
    </location>
</feature>
<evidence type="ECO:0000313" key="4">
    <source>
        <dbReference type="Proteomes" id="UP001212152"/>
    </source>
</evidence>
<feature type="compositionally biased region" description="Low complexity" evidence="1">
    <location>
        <begin position="1028"/>
        <end position="1038"/>
    </location>
</feature>
<name>A0AAD5XSL6_9FUNG</name>
<feature type="region of interest" description="Disordered" evidence="1">
    <location>
        <begin position="1875"/>
        <end position="1913"/>
    </location>
</feature>
<feature type="compositionally biased region" description="Polar residues" evidence="1">
    <location>
        <begin position="486"/>
        <end position="496"/>
    </location>
</feature>
<protein>
    <submittedName>
        <fullName evidence="3">C2 domain-containing protein 3</fullName>
    </submittedName>
</protein>
<feature type="region of interest" description="Disordered" evidence="1">
    <location>
        <begin position="2161"/>
        <end position="2310"/>
    </location>
</feature>
<evidence type="ECO:0000313" key="3">
    <source>
        <dbReference type="EMBL" id="KAJ3182631.1"/>
    </source>
</evidence>
<feature type="compositionally biased region" description="Acidic residues" evidence="1">
    <location>
        <begin position="2205"/>
        <end position="2216"/>
    </location>
</feature>
<feature type="region of interest" description="Disordered" evidence="1">
    <location>
        <begin position="1684"/>
        <end position="1703"/>
    </location>
</feature>
<evidence type="ECO:0000259" key="2">
    <source>
        <dbReference type="Pfam" id="PF25339"/>
    </source>
</evidence>
<dbReference type="GO" id="GO:0060271">
    <property type="term" value="P:cilium assembly"/>
    <property type="evidence" value="ECO:0007669"/>
    <property type="project" value="TreeGrafter"/>
</dbReference>
<feature type="region of interest" description="Disordered" evidence="1">
    <location>
        <begin position="1020"/>
        <end position="1053"/>
    </location>
</feature>
<keyword evidence="4" id="KW-1185">Reference proteome</keyword>
<organism evidence="3 4">
    <name type="scientific">Geranomyces variabilis</name>
    <dbReference type="NCBI Taxonomy" id="109894"/>
    <lineage>
        <taxon>Eukaryota</taxon>
        <taxon>Fungi</taxon>
        <taxon>Fungi incertae sedis</taxon>
        <taxon>Chytridiomycota</taxon>
        <taxon>Chytridiomycota incertae sedis</taxon>
        <taxon>Chytridiomycetes</taxon>
        <taxon>Spizellomycetales</taxon>
        <taxon>Powellomycetaceae</taxon>
        <taxon>Geranomyces</taxon>
    </lineage>
</organism>
<dbReference type="GO" id="GO:0005815">
    <property type="term" value="C:microtubule organizing center"/>
    <property type="evidence" value="ECO:0007669"/>
    <property type="project" value="TreeGrafter"/>
</dbReference>
<feature type="region of interest" description="Disordered" evidence="1">
    <location>
        <begin position="1345"/>
        <end position="1372"/>
    </location>
</feature>
<feature type="compositionally biased region" description="Low complexity" evidence="1">
    <location>
        <begin position="2325"/>
        <end position="2340"/>
    </location>
</feature>
<feature type="compositionally biased region" description="Acidic residues" evidence="1">
    <location>
        <begin position="2297"/>
        <end position="2310"/>
    </location>
</feature>
<feature type="compositionally biased region" description="Acidic residues" evidence="1">
    <location>
        <begin position="497"/>
        <end position="514"/>
    </location>
</feature>
<feature type="region of interest" description="Disordered" evidence="1">
    <location>
        <begin position="1618"/>
        <end position="1637"/>
    </location>
</feature>
<feature type="compositionally biased region" description="Basic residues" evidence="1">
    <location>
        <begin position="1041"/>
        <end position="1053"/>
    </location>
</feature>
<evidence type="ECO:0000256" key="1">
    <source>
        <dbReference type="SAM" id="MobiDB-lite"/>
    </source>
</evidence>
<feature type="region of interest" description="Disordered" evidence="1">
    <location>
        <begin position="1523"/>
        <end position="1550"/>
    </location>
</feature>